<dbReference type="InterPro" id="IPR002059">
    <property type="entry name" value="CSP_DNA-bd"/>
</dbReference>
<dbReference type="InterPro" id="IPR011129">
    <property type="entry name" value="CSD"/>
</dbReference>
<keyword evidence="4" id="KW-0694">RNA-binding</keyword>
<dbReference type="AlphaFoldDB" id="A0A6A4W1X9"/>
<keyword evidence="3" id="KW-0677">Repeat</keyword>
<dbReference type="SUPFAM" id="SSF50249">
    <property type="entry name" value="Nucleic acid-binding proteins"/>
    <property type="match status" value="5"/>
</dbReference>
<feature type="domain" description="SUZ-C" evidence="8">
    <location>
        <begin position="869"/>
        <end position="913"/>
    </location>
</feature>
<sequence length="916" mass="100799">MSHNPQWNSFQPPSQPGMKSYSNYHSANSGYHGSYHGSSHSPPGPRYGGGGGSAHYASQTSDSGGGGGGGGAEFDIGVFSVGTFSAGGGHKNGYGVNGFPGKEGSPSHAGHGLRETGIIEKLLHSYGFIQCCDRQARLFFHFSQFDGTIEHLRVGDPVEFEMTYDKRTGKPIASSVSKITPEVTPQVLSEERVTGTVTTELTAGAPAQHGRISYENRGECFFLPYDQEDIEGNVTLRVGDLVSFQMATNPRTGNLAARCVRLENPANPIHYQGMVCSLQPDERSGFIERADVVREIVFSSDSVQGDRPITLGDEVEFTIQTVQGKEVATNIVHLEAGTVVFEDVDPTDVKGQVLKALDEVGDTNDPMPGRIRYRVKDTSEVQEVPFGERDLKGSFTLRHGDWVQFNVATDRRDKLQRATGVSLLDQSFLVSGEKREHGVLLSVKEHSYGFIRCVERDQNLFFHLSEMVDPERGLQNKDEVEFTVVPDPKIPSRQTAIRILRLPPGTVRFETVVQAGLTGTVTREPSSKFSRSPGRAAAANGSGDKSNETGLITYELDGATATVTFSHTATDPRHSPRHGDTVRFSLMQSRRTKELWAAEVAVTQRAERPERAERAERPAREPRDAALEPGSIHQGYVTALKDSYGFIETLQHDREIFFHYSMLRGDPEKLQLGDEVQYTLSRPGSQGRVSAENVTPLPAGTLSKPAVLAEVLDGIVLRPLRSSDPDQPLYAGLVQANTTEEVGQAYEFGITSLANKKDYLQVGDSVTFQVEEGGQRATNIKIQRKRYRATVDAFKNQYGFLSYEHEAGKKLFFHVSEVKDGVALREGDEVEFSVVTSHRSGKSSACQVVRISSAAEEKKRHNSFTSQTERPDRVIQRIRTMALNDQRRPRQVQIVRQPRGPDQDGGRGFSARRPAA</sequence>
<dbReference type="CDD" id="cd04458">
    <property type="entry name" value="CSP_CDS"/>
    <property type="match status" value="2"/>
</dbReference>
<dbReference type="Pfam" id="PF23456">
    <property type="entry name" value="CSDE1"/>
    <property type="match status" value="2"/>
</dbReference>
<dbReference type="InterPro" id="IPR019844">
    <property type="entry name" value="CSD_CS"/>
</dbReference>
<feature type="domain" description="CSD" evidence="7">
    <location>
        <begin position="270"/>
        <end position="333"/>
    </location>
</feature>
<evidence type="ECO:0000256" key="2">
    <source>
        <dbReference type="ARBA" id="ARBA00022490"/>
    </source>
</evidence>
<organism evidence="9 10">
    <name type="scientific">Amphibalanus amphitrite</name>
    <name type="common">Striped barnacle</name>
    <name type="synonym">Balanus amphitrite</name>
    <dbReference type="NCBI Taxonomy" id="1232801"/>
    <lineage>
        <taxon>Eukaryota</taxon>
        <taxon>Metazoa</taxon>
        <taxon>Ecdysozoa</taxon>
        <taxon>Arthropoda</taxon>
        <taxon>Crustacea</taxon>
        <taxon>Multicrustacea</taxon>
        <taxon>Cirripedia</taxon>
        <taxon>Thoracica</taxon>
        <taxon>Thoracicalcarea</taxon>
        <taxon>Balanomorpha</taxon>
        <taxon>Balanoidea</taxon>
        <taxon>Balanidae</taxon>
        <taxon>Amphibalaninae</taxon>
        <taxon>Amphibalanus</taxon>
    </lineage>
</organism>
<dbReference type="GO" id="GO:0003723">
    <property type="term" value="F:RNA binding"/>
    <property type="evidence" value="ECO:0007669"/>
    <property type="project" value="UniProtKB-KW"/>
</dbReference>
<dbReference type="InterPro" id="IPR024642">
    <property type="entry name" value="SUZ-C"/>
</dbReference>
<dbReference type="GO" id="GO:0005737">
    <property type="term" value="C:cytoplasm"/>
    <property type="evidence" value="ECO:0007669"/>
    <property type="project" value="UniProtKB-SubCell"/>
</dbReference>
<feature type="region of interest" description="Disordered" evidence="6">
    <location>
        <begin position="882"/>
        <end position="916"/>
    </location>
</feature>
<evidence type="ECO:0000259" key="7">
    <source>
        <dbReference type="PROSITE" id="PS51857"/>
    </source>
</evidence>
<evidence type="ECO:0000256" key="3">
    <source>
        <dbReference type="ARBA" id="ARBA00022737"/>
    </source>
</evidence>
<evidence type="ECO:0000256" key="6">
    <source>
        <dbReference type="SAM" id="MobiDB-lite"/>
    </source>
</evidence>
<dbReference type="PROSITE" id="PS51857">
    <property type="entry name" value="CSD_2"/>
    <property type="match status" value="5"/>
</dbReference>
<proteinExistence type="inferred from homology"/>
<feature type="compositionally biased region" description="Polar residues" evidence="6">
    <location>
        <begin position="1"/>
        <end position="12"/>
    </location>
</feature>
<name>A0A6A4W1X9_AMPAM</name>
<feature type="region of interest" description="Disordered" evidence="6">
    <location>
        <begin position="1"/>
        <end position="69"/>
    </location>
</feature>
<feature type="domain" description="CSD" evidence="7">
    <location>
        <begin position="786"/>
        <end position="850"/>
    </location>
</feature>
<dbReference type="PROSITE" id="PS00352">
    <property type="entry name" value="CSD_1"/>
    <property type="match status" value="2"/>
</dbReference>
<dbReference type="InterPro" id="IPR056400">
    <property type="entry name" value="CSDE1"/>
</dbReference>
<dbReference type="PANTHER" id="PTHR12913:SF1">
    <property type="entry name" value="COLD SHOCK DOMAIN-CONTAINING PROTEIN E1"/>
    <property type="match status" value="1"/>
</dbReference>
<gene>
    <name evidence="9" type="primary">Csde1_1</name>
    <name evidence="9" type="ORF">FJT64_027974</name>
</gene>
<comment type="caution">
    <text evidence="9">The sequence shown here is derived from an EMBL/GenBank/DDBJ whole genome shotgun (WGS) entry which is preliminary data.</text>
</comment>
<dbReference type="Gene3D" id="2.40.50.140">
    <property type="entry name" value="Nucleic acid-binding proteins"/>
    <property type="match status" value="6"/>
</dbReference>
<dbReference type="PROSITE" id="PS51938">
    <property type="entry name" value="SUZ_C"/>
    <property type="match status" value="1"/>
</dbReference>
<dbReference type="EMBL" id="VIIS01001380">
    <property type="protein sequence ID" value="KAF0299249.1"/>
    <property type="molecule type" value="Genomic_DNA"/>
</dbReference>
<feature type="compositionally biased region" description="Low complexity" evidence="6">
    <location>
        <begin position="24"/>
        <end position="41"/>
    </location>
</feature>
<accession>A0A6A4W1X9</accession>
<evidence type="ECO:0000256" key="1">
    <source>
        <dbReference type="ARBA" id="ARBA00004496"/>
    </source>
</evidence>
<dbReference type="Pfam" id="PF00313">
    <property type="entry name" value="CSD"/>
    <property type="match status" value="4"/>
</dbReference>
<feature type="region of interest" description="Disordered" evidence="6">
    <location>
        <begin position="523"/>
        <end position="545"/>
    </location>
</feature>
<comment type="subcellular location">
    <subcellularLocation>
        <location evidence="1">Cytoplasm</location>
    </subcellularLocation>
</comment>
<evidence type="ECO:0000313" key="9">
    <source>
        <dbReference type="EMBL" id="KAF0299249.1"/>
    </source>
</evidence>
<dbReference type="InterPro" id="IPR012340">
    <property type="entry name" value="NA-bd_OB-fold"/>
</dbReference>
<dbReference type="Proteomes" id="UP000440578">
    <property type="component" value="Unassembled WGS sequence"/>
</dbReference>
<feature type="domain" description="CSD" evidence="7">
    <location>
        <begin position="632"/>
        <end position="696"/>
    </location>
</feature>
<evidence type="ECO:0000313" key="10">
    <source>
        <dbReference type="Proteomes" id="UP000440578"/>
    </source>
</evidence>
<feature type="domain" description="CSD" evidence="7">
    <location>
        <begin position="435"/>
        <end position="499"/>
    </location>
</feature>
<keyword evidence="2" id="KW-0963">Cytoplasm</keyword>
<feature type="domain" description="CSD" evidence="7">
    <location>
        <begin position="114"/>
        <end position="178"/>
    </location>
</feature>
<dbReference type="PANTHER" id="PTHR12913">
    <property type="entry name" value="UNR PROTEIN N-RAS UPSTREAM GENE PROTEIN"/>
    <property type="match status" value="1"/>
</dbReference>
<protein>
    <submittedName>
        <fullName evidence="9">Cold shock domain-containing protein E1</fullName>
    </submittedName>
</protein>
<evidence type="ECO:0000256" key="5">
    <source>
        <dbReference type="ARBA" id="ARBA00044751"/>
    </source>
</evidence>
<reference evidence="9 10" key="1">
    <citation type="submission" date="2019-07" db="EMBL/GenBank/DDBJ databases">
        <title>Draft genome assembly of a fouling barnacle, Amphibalanus amphitrite (Darwin, 1854): The first reference genome for Thecostraca.</title>
        <authorList>
            <person name="Kim W."/>
        </authorList>
    </citation>
    <scope>NUCLEOTIDE SEQUENCE [LARGE SCALE GENOMIC DNA]</scope>
    <source>
        <strain evidence="9">SNU_AA5</strain>
        <tissue evidence="9">Soma without cirri and trophi</tissue>
    </source>
</reference>
<comment type="similarity">
    <text evidence="5">Belongs to the UNR family.</text>
</comment>
<dbReference type="SMART" id="SM00357">
    <property type="entry name" value="CSP"/>
    <property type="match status" value="5"/>
</dbReference>
<keyword evidence="10" id="KW-1185">Reference proteome</keyword>
<evidence type="ECO:0000259" key="8">
    <source>
        <dbReference type="PROSITE" id="PS51938"/>
    </source>
</evidence>
<dbReference type="OrthoDB" id="74319at2759"/>
<evidence type="ECO:0000256" key="4">
    <source>
        <dbReference type="ARBA" id="ARBA00022884"/>
    </source>
</evidence>